<dbReference type="GO" id="GO:0101006">
    <property type="term" value="F:protein histidine phosphatase activity"/>
    <property type="evidence" value="ECO:0007669"/>
    <property type="project" value="TreeGrafter"/>
</dbReference>
<sequence length="205" mass="22500">MSASLPLAVLLVRHGATEWSADGRHTGRTDLPLTDLGHEQARALQPLLRRLIADRTLVDGTPPVVFTSSLQRARDTAAGALPDVEPDETHLLLEVDYGRYEGMRIEEIRAHDATWNVFTDGCPDGENVHQVAARCESFIAKIERVAAGRVVVAFTHGHFSRFLTARMLGLHAASGESFWNDTGSVAVIDQRRGSLVLTGWNVRPM</sequence>
<dbReference type="InterPro" id="IPR013078">
    <property type="entry name" value="His_Pase_superF_clade-1"/>
</dbReference>
<accession>A0A6J6FA71</accession>
<gene>
    <name evidence="1" type="ORF">UFOPK1493_03349</name>
</gene>
<organism evidence="1">
    <name type="scientific">freshwater metagenome</name>
    <dbReference type="NCBI Taxonomy" id="449393"/>
    <lineage>
        <taxon>unclassified sequences</taxon>
        <taxon>metagenomes</taxon>
        <taxon>ecological metagenomes</taxon>
    </lineage>
</organism>
<dbReference type="Gene3D" id="3.40.50.1240">
    <property type="entry name" value="Phosphoglycerate mutase-like"/>
    <property type="match status" value="1"/>
</dbReference>
<protein>
    <submittedName>
        <fullName evidence="1">Unannotated protein</fullName>
    </submittedName>
</protein>
<dbReference type="PANTHER" id="PTHR48100:SF15">
    <property type="entry name" value="SEDOHEPTULOSE 1,7-BISPHOSPHATASE"/>
    <property type="match status" value="1"/>
</dbReference>
<dbReference type="InterPro" id="IPR050275">
    <property type="entry name" value="PGM_Phosphatase"/>
</dbReference>
<dbReference type="Pfam" id="PF00300">
    <property type="entry name" value="His_Phos_1"/>
    <property type="match status" value="1"/>
</dbReference>
<dbReference type="InterPro" id="IPR029033">
    <property type="entry name" value="His_PPase_superfam"/>
</dbReference>
<dbReference type="SUPFAM" id="SSF53254">
    <property type="entry name" value="Phosphoglycerate mutase-like"/>
    <property type="match status" value="1"/>
</dbReference>
<dbReference type="SMART" id="SM00855">
    <property type="entry name" value="PGAM"/>
    <property type="match status" value="1"/>
</dbReference>
<evidence type="ECO:0000313" key="1">
    <source>
        <dbReference type="EMBL" id="CAB4585107.1"/>
    </source>
</evidence>
<dbReference type="AlphaFoldDB" id="A0A6J6FA71"/>
<dbReference type="EMBL" id="CAEZSR010000181">
    <property type="protein sequence ID" value="CAB4585107.1"/>
    <property type="molecule type" value="Genomic_DNA"/>
</dbReference>
<dbReference type="PANTHER" id="PTHR48100">
    <property type="entry name" value="BROAD-SPECIFICITY PHOSPHATASE YOR283W-RELATED"/>
    <property type="match status" value="1"/>
</dbReference>
<dbReference type="GO" id="GO:0070297">
    <property type="term" value="P:regulation of phosphorelay signal transduction system"/>
    <property type="evidence" value="ECO:0007669"/>
    <property type="project" value="TreeGrafter"/>
</dbReference>
<proteinExistence type="predicted"/>
<reference evidence="1" key="1">
    <citation type="submission" date="2020-05" db="EMBL/GenBank/DDBJ databases">
        <authorList>
            <person name="Chiriac C."/>
            <person name="Salcher M."/>
            <person name="Ghai R."/>
            <person name="Kavagutti S V."/>
        </authorList>
    </citation>
    <scope>NUCLEOTIDE SEQUENCE</scope>
</reference>
<dbReference type="CDD" id="cd07067">
    <property type="entry name" value="HP_PGM_like"/>
    <property type="match status" value="1"/>
</dbReference>
<name>A0A6J6FA71_9ZZZZ</name>